<dbReference type="EMBL" id="MAYH01000002">
    <property type="protein sequence ID" value="OCA76727.1"/>
    <property type="molecule type" value="Genomic_DNA"/>
</dbReference>
<dbReference type="RefSeq" id="WP_065393362.1">
    <property type="nucleotide sequence ID" value="NZ_MAYH01000002.1"/>
</dbReference>
<evidence type="ECO:0000313" key="4">
    <source>
        <dbReference type="Proteomes" id="UP000092651"/>
    </source>
</evidence>
<sequence length="220" mass="26455">MNVIPIIPLVLYAVFYLLILILWLRIRAYLKQNEHIKDQLIRKNRVARNYNLFINTLHTEEKKELPEAVIVLGNRNSEQELTIFTSLYCEMCKDICETINKILFAYEEEIRINIFFKKHPVEDKNEPLYILQNLYLSDGSEEFMKAFNFWFENKNLKPWKDKKQHLSNKNDDTITSLNTWFSMNNIISTPSVFINEYIYPPEFEKEDLYYHIEGIIENNE</sequence>
<feature type="transmembrane region" description="Helical" evidence="1">
    <location>
        <begin position="6"/>
        <end position="24"/>
    </location>
</feature>
<gene>
    <name evidence="3" type="ORF">BBI01_21385</name>
</gene>
<evidence type="ECO:0000259" key="2">
    <source>
        <dbReference type="Pfam" id="PF13462"/>
    </source>
</evidence>
<comment type="caution">
    <text evidence="3">The sequence shown here is derived from an EMBL/GenBank/DDBJ whole genome shotgun (WGS) entry which is preliminary data.</text>
</comment>
<dbReference type="Gene3D" id="3.40.30.10">
    <property type="entry name" value="Glutaredoxin"/>
    <property type="match status" value="1"/>
</dbReference>
<proteinExistence type="predicted"/>
<dbReference type="AlphaFoldDB" id="A0A1B8ZYQ8"/>
<dbReference type="Pfam" id="PF13462">
    <property type="entry name" value="Thioredoxin_4"/>
    <property type="match status" value="1"/>
</dbReference>
<dbReference type="OrthoDB" id="1252158at2"/>
<keyword evidence="1" id="KW-0472">Membrane</keyword>
<dbReference type="InterPro" id="IPR036249">
    <property type="entry name" value="Thioredoxin-like_sf"/>
</dbReference>
<name>A0A1B8ZYQ8_9FLAO</name>
<reference evidence="3 4" key="1">
    <citation type="submission" date="2016-07" db="EMBL/GenBank/DDBJ databases">
        <authorList>
            <person name="Jeong J.-J."/>
            <person name="Kim D.W."/>
            <person name="Sang M.K."/>
            <person name="Choi I.-G."/>
            <person name="Kim K.D."/>
        </authorList>
    </citation>
    <scope>NUCLEOTIDE SEQUENCE [LARGE SCALE GENOMIC DNA]</scope>
    <source>
        <strain evidence="3 4">UTM-3</strain>
    </source>
</reference>
<feature type="domain" description="Thioredoxin-like fold" evidence="2">
    <location>
        <begin position="70"/>
        <end position="205"/>
    </location>
</feature>
<keyword evidence="4" id="KW-1185">Reference proteome</keyword>
<keyword evidence="1" id="KW-0812">Transmembrane</keyword>
<dbReference type="SUPFAM" id="SSF52833">
    <property type="entry name" value="Thioredoxin-like"/>
    <property type="match status" value="1"/>
</dbReference>
<keyword evidence="1" id="KW-1133">Transmembrane helix</keyword>
<evidence type="ECO:0000256" key="1">
    <source>
        <dbReference type="SAM" id="Phobius"/>
    </source>
</evidence>
<evidence type="ECO:0000313" key="3">
    <source>
        <dbReference type="EMBL" id="OCA76727.1"/>
    </source>
</evidence>
<accession>A0A1B8ZYQ8</accession>
<organism evidence="3 4">
    <name type="scientific">Chryseobacterium artocarpi</name>
    <dbReference type="NCBI Taxonomy" id="1414727"/>
    <lineage>
        <taxon>Bacteria</taxon>
        <taxon>Pseudomonadati</taxon>
        <taxon>Bacteroidota</taxon>
        <taxon>Flavobacteriia</taxon>
        <taxon>Flavobacteriales</taxon>
        <taxon>Weeksellaceae</taxon>
        <taxon>Chryseobacterium group</taxon>
        <taxon>Chryseobacterium</taxon>
    </lineage>
</organism>
<dbReference type="InterPro" id="IPR012336">
    <property type="entry name" value="Thioredoxin-like_fold"/>
</dbReference>
<dbReference type="Proteomes" id="UP000092651">
    <property type="component" value="Unassembled WGS sequence"/>
</dbReference>
<protein>
    <recommendedName>
        <fullName evidence="2">Thioredoxin-like fold domain-containing protein</fullName>
    </recommendedName>
</protein>